<evidence type="ECO:0000313" key="3">
    <source>
        <dbReference type="Proteomes" id="UP000264883"/>
    </source>
</evidence>
<dbReference type="RefSeq" id="WP_119864147.1">
    <property type="nucleotide sequence ID" value="NZ_CP016786.1"/>
</dbReference>
<dbReference type="KEGG" id="cia:BEN51_00355"/>
<reference evidence="2 3" key="1">
    <citation type="submission" date="2016-08" db="EMBL/GenBank/DDBJ databases">
        <title>Complete Genome Sequence Of The Indigo Reducing Clostridium isatidis DSM15098.</title>
        <authorList>
            <person name="Little G.T."/>
            <person name="Minton N.P."/>
        </authorList>
    </citation>
    <scope>NUCLEOTIDE SEQUENCE [LARGE SCALE GENOMIC DNA]</scope>
    <source>
        <strain evidence="2 3">DSM 15098</strain>
    </source>
</reference>
<evidence type="ECO:0000259" key="1">
    <source>
        <dbReference type="Pfam" id="PF04324"/>
    </source>
</evidence>
<organism evidence="2 3">
    <name type="scientific">Clostridium isatidis</name>
    <dbReference type="NCBI Taxonomy" id="182773"/>
    <lineage>
        <taxon>Bacteria</taxon>
        <taxon>Bacillati</taxon>
        <taxon>Bacillota</taxon>
        <taxon>Clostridia</taxon>
        <taxon>Eubacteriales</taxon>
        <taxon>Clostridiaceae</taxon>
        <taxon>Clostridium</taxon>
    </lineage>
</organism>
<dbReference type="Pfam" id="PF04324">
    <property type="entry name" value="Fer2_BFD"/>
    <property type="match status" value="1"/>
</dbReference>
<gene>
    <name evidence="2" type="ORF">BEN51_00355</name>
</gene>
<keyword evidence="3" id="KW-1185">Reference proteome</keyword>
<dbReference type="Gene3D" id="1.10.10.1100">
    <property type="entry name" value="BFD-like [2Fe-2S]-binding domain"/>
    <property type="match status" value="1"/>
</dbReference>
<name>A0A343J905_9CLOT</name>
<proteinExistence type="predicted"/>
<dbReference type="EMBL" id="CP016786">
    <property type="protein sequence ID" value="ASW42013.1"/>
    <property type="molecule type" value="Genomic_DNA"/>
</dbReference>
<dbReference type="InterPro" id="IPR041854">
    <property type="entry name" value="BFD-like_2Fe2S-bd_dom_sf"/>
</dbReference>
<accession>A0A343J905</accession>
<dbReference type="AlphaFoldDB" id="A0A343J905"/>
<sequence>MENELKEQVLDKITKVCICKAIPRSKIKDAIKAGASTVSEVSKATGACTGGCKGYRCIPKIEALIDEHLKNS</sequence>
<feature type="domain" description="BFD-like [2Fe-2S]-binding" evidence="1">
    <location>
        <begin position="16"/>
        <end position="67"/>
    </location>
</feature>
<dbReference type="InterPro" id="IPR007419">
    <property type="entry name" value="BFD-like_2Fe2S-bd_dom"/>
</dbReference>
<dbReference type="Proteomes" id="UP000264883">
    <property type="component" value="Chromosome"/>
</dbReference>
<protein>
    <submittedName>
        <fullName evidence="2">(2Fe-2S)-binding protein</fullName>
    </submittedName>
</protein>
<dbReference type="OrthoDB" id="1629586at2"/>
<evidence type="ECO:0000313" key="2">
    <source>
        <dbReference type="EMBL" id="ASW42013.1"/>
    </source>
</evidence>